<organism evidence="2 3">
    <name type="scientific">Trifolium subterraneum</name>
    <name type="common">Subterranean clover</name>
    <dbReference type="NCBI Taxonomy" id="3900"/>
    <lineage>
        <taxon>Eukaryota</taxon>
        <taxon>Viridiplantae</taxon>
        <taxon>Streptophyta</taxon>
        <taxon>Embryophyta</taxon>
        <taxon>Tracheophyta</taxon>
        <taxon>Spermatophyta</taxon>
        <taxon>Magnoliopsida</taxon>
        <taxon>eudicotyledons</taxon>
        <taxon>Gunneridae</taxon>
        <taxon>Pentapetalae</taxon>
        <taxon>rosids</taxon>
        <taxon>fabids</taxon>
        <taxon>Fabales</taxon>
        <taxon>Fabaceae</taxon>
        <taxon>Papilionoideae</taxon>
        <taxon>50 kb inversion clade</taxon>
        <taxon>NPAAA clade</taxon>
        <taxon>Hologalegina</taxon>
        <taxon>IRL clade</taxon>
        <taxon>Trifolieae</taxon>
        <taxon>Trifolium</taxon>
    </lineage>
</organism>
<dbReference type="EMBL" id="DF973621">
    <property type="protein sequence ID" value="GAU36182.1"/>
    <property type="molecule type" value="Genomic_DNA"/>
</dbReference>
<dbReference type="Proteomes" id="UP000242715">
    <property type="component" value="Unassembled WGS sequence"/>
</dbReference>
<sequence>MERPPSYSSADTEELVHRARAAHEPRTDGEKLGMMMGLATGEGEVVDAAVCTIEVLDIPVVPTKPSIEQPPSLELKPLLENLKYVYLEENEMLPVIISSNLDCEQEEKLLQVLKQHKKAIRWTLADIPGISPAMCMHRILLEEGAKVVRQPQRRLNPLILDVVKKEVKKLLQAGIIYPISDSSWVSPVQVVPKKSGLTVVKNEKNELVPTRVQNSWRVCIDYRRLNQATRKDHFPLPFIDQMLERLAGGCPLVFAMHLAHSSDA</sequence>
<dbReference type="InterPro" id="IPR053134">
    <property type="entry name" value="RNA-dir_DNA_polymerase"/>
</dbReference>
<proteinExistence type="predicted"/>
<feature type="region of interest" description="Disordered" evidence="1">
    <location>
        <begin position="1"/>
        <end position="27"/>
    </location>
</feature>
<name>A0A2Z6NHU4_TRISU</name>
<evidence type="ECO:0000256" key="1">
    <source>
        <dbReference type="SAM" id="MobiDB-lite"/>
    </source>
</evidence>
<dbReference type="Gene3D" id="3.10.10.10">
    <property type="entry name" value="HIV Type 1 Reverse Transcriptase, subunit A, domain 1"/>
    <property type="match status" value="1"/>
</dbReference>
<feature type="compositionally biased region" description="Basic and acidic residues" evidence="1">
    <location>
        <begin position="14"/>
        <end position="27"/>
    </location>
</feature>
<evidence type="ECO:0000313" key="3">
    <source>
        <dbReference type="Proteomes" id="UP000242715"/>
    </source>
</evidence>
<dbReference type="OrthoDB" id="1432245at2759"/>
<protein>
    <recommendedName>
        <fullName evidence="4">Reverse transcriptase domain-containing protein</fullName>
    </recommendedName>
</protein>
<dbReference type="AlphaFoldDB" id="A0A2Z6NHU4"/>
<dbReference type="PANTHER" id="PTHR24559:SF444">
    <property type="entry name" value="REVERSE TRANSCRIPTASE DOMAIN-CONTAINING PROTEIN"/>
    <property type="match status" value="1"/>
</dbReference>
<dbReference type="InterPro" id="IPR043502">
    <property type="entry name" value="DNA/RNA_pol_sf"/>
</dbReference>
<evidence type="ECO:0000313" key="2">
    <source>
        <dbReference type="EMBL" id="GAU36182.1"/>
    </source>
</evidence>
<gene>
    <name evidence="2" type="ORF">TSUD_274600</name>
</gene>
<keyword evidence="3" id="KW-1185">Reference proteome</keyword>
<reference evidence="3" key="1">
    <citation type="journal article" date="2017" name="Front. Plant Sci.">
        <title>Climate Clever Clovers: New Paradigm to Reduce the Environmental Footprint of Ruminants by Breeding Low Methanogenic Forages Utilizing Haplotype Variation.</title>
        <authorList>
            <person name="Kaur P."/>
            <person name="Appels R."/>
            <person name="Bayer P.E."/>
            <person name="Keeble-Gagnere G."/>
            <person name="Wang J."/>
            <person name="Hirakawa H."/>
            <person name="Shirasawa K."/>
            <person name="Vercoe P."/>
            <person name="Stefanova K."/>
            <person name="Durmic Z."/>
            <person name="Nichols P."/>
            <person name="Revell C."/>
            <person name="Isobe S.N."/>
            <person name="Edwards D."/>
            <person name="Erskine W."/>
        </authorList>
    </citation>
    <scope>NUCLEOTIDE SEQUENCE [LARGE SCALE GENOMIC DNA]</scope>
    <source>
        <strain evidence="3">cv. Daliak</strain>
    </source>
</reference>
<dbReference type="PANTHER" id="PTHR24559">
    <property type="entry name" value="TRANSPOSON TY3-I GAG-POL POLYPROTEIN"/>
    <property type="match status" value="1"/>
</dbReference>
<evidence type="ECO:0008006" key="4">
    <source>
        <dbReference type="Google" id="ProtNLM"/>
    </source>
</evidence>
<dbReference type="SUPFAM" id="SSF56672">
    <property type="entry name" value="DNA/RNA polymerases"/>
    <property type="match status" value="1"/>
</dbReference>
<feature type="compositionally biased region" description="Polar residues" evidence="1">
    <location>
        <begin position="1"/>
        <end position="10"/>
    </location>
</feature>
<accession>A0A2Z6NHU4</accession>